<feature type="region of interest" description="Disordered" evidence="6">
    <location>
        <begin position="1"/>
        <end position="43"/>
    </location>
</feature>
<proteinExistence type="inferred from homology"/>
<dbReference type="Gene3D" id="1.10.10.10">
    <property type="entry name" value="Winged helix-like DNA-binding domain superfamily/Winged helix DNA-binding domain"/>
    <property type="match status" value="2"/>
</dbReference>
<name>Q7UZH0_PROMP</name>
<dbReference type="PRINTS" id="PR00046">
    <property type="entry name" value="SIGMA70FCT"/>
</dbReference>
<evidence type="ECO:0000256" key="4">
    <source>
        <dbReference type="ARBA" id="ARBA00023163"/>
    </source>
</evidence>
<dbReference type="STRING" id="59919.PMM1697"/>
<dbReference type="PANTHER" id="PTHR30603:SF47">
    <property type="entry name" value="RNA POLYMERASE SIGMA FACTOR SIGD, CHLOROPLASTIC"/>
    <property type="match status" value="1"/>
</dbReference>
<accession>Q7UZH0</accession>
<dbReference type="HOGENOM" id="CLU_014793_3_4_3"/>
<evidence type="ECO:0000256" key="3">
    <source>
        <dbReference type="ARBA" id="ARBA00023125"/>
    </source>
</evidence>
<dbReference type="InterPro" id="IPR036388">
    <property type="entry name" value="WH-like_DNA-bd_sf"/>
</dbReference>
<feature type="domain" description="RNA polymerase sigma-70" evidence="8">
    <location>
        <begin position="303"/>
        <end position="329"/>
    </location>
</feature>
<keyword evidence="3 5" id="KW-0238">DNA-binding</keyword>
<dbReference type="InterPro" id="IPR050239">
    <property type="entry name" value="Sigma-70_RNA_pol_init_factors"/>
</dbReference>
<dbReference type="InterPro" id="IPR007627">
    <property type="entry name" value="RNA_pol_sigma70_r2"/>
</dbReference>
<dbReference type="SUPFAM" id="SSF88946">
    <property type="entry name" value="Sigma2 domain of RNA polymerase sigma factors"/>
    <property type="match status" value="1"/>
</dbReference>
<dbReference type="GO" id="GO:0003677">
    <property type="term" value="F:DNA binding"/>
    <property type="evidence" value="ECO:0007669"/>
    <property type="project" value="UniProtKB-KW"/>
</dbReference>
<dbReference type="RefSeq" id="WP_011133324.1">
    <property type="nucleotide sequence ID" value="NC_005072.1"/>
</dbReference>
<dbReference type="SUPFAM" id="SSF88659">
    <property type="entry name" value="Sigma3 and sigma4 domains of RNA polymerase sigma factors"/>
    <property type="match status" value="2"/>
</dbReference>
<keyword evidence="2 5" id="KW-0731">Sigma factor</keyword>
<dbReference type="GO" id="GO:0016987">
    <property type="term" value="F:sigma factor activity"/>
    <property type="evidence" value="ECO:0007669"/>
    <property type="project" value="UniProtKB-KW"/>
</dbReference>
<keyword evidence="1 5" id="KW-0805">Transcription regulation</keyword>
<feature type="region of interest" description="Disordered" evidence="6">
    <location>
        <begin position="239"/>
        <end position="260"/>
    </location>
</feature>
<comment type="function">
    <text evidence="5">Sigma factors are initiation factors that promote the attachment of RNA polymerase to specific initiation sites and are then released.</text>
</comment>
<dbReference type="Proteomes" id="UP000001026">
    <property type="component" value="Chromosome"/>
</dbReference>
<evidence type="ECO:0000256" key="6">
    <source>
        <dbReference type="SAM" id="MobiDB-lite"/>
    </source>
</evidence>
<keyword evidence="4 5" id="KW-0804">Transcription</keyword>
<dbReference type="PANTHER" id="PTHR30603">
    <property type="entry name" value="RNA POLYMERASE SIGMA FACTOR RPO"/>
    <property type="match status" value="1"/>
</dbReference>
<evidence type="ECO:0000256" key="2">
    <source>
        <dbReference type="ARBA" id="ARBA00023082"/>
    </source>
</evidence>
<gene>
    <name evidence="9" type="ordered locus">PMM1697</name>
</gene>
<dbReference type="OrthoDB" id="537957at2"/>
<reference evidence="9 10" key="1">
    <citation type="journal article" date="2003" name="Nature">
        <title>Genome divergence in two Prochlorococcus ecotypes reflects oceanic niche differentiation.</title>
        <authorList>
            <person name="Rocap G."/>
            <person name="Larimer F.W."/>
            <person name="Lamerdin J.E."/>
            <person name="Malfatti S."/>
            <person name="Chain P."/>
            <person name="Ahlgren N.A."/>
            <person name="Arellano A."/>
            <person name="Coleman M."/>
            <person name="Hauser L."/>
            <person name="Hess W.R."/>
            <person name="Johnson Z.I."/>
            <person name="Land M.L."/>
            <person name="Lindell D."/>
            <person name="Post A.F."/>
            <person name="Regala W."/>
            <person name="Shah M."/>
            <person name="Shaw S.L."/>
            <person name="Steglich C."/>
            <person name="Sullivan M.B."/>
            <person name="Ting C.S."/>
            <person name="Tolonen A."/>
            <person name="Webb E.A."/>
            <person name="Zinser E.R."/>
            <person name="Chisholm S.W."/>
        </authorList>
    </citation>
    <scope>NUCLEOTIDE SEQUENCE [LARGE SCALE GENOMIC DNA]</scope>
    <source>
        <strain evidence="10">CCMP1986 / NIES-2087 / MED4</strain>
    </source>
</reference>
<evidence type="ECO:0000259" key="8">
    <source>
        <dbReference type="PROSITE" id="PS00716"/>
    </source>
</evidence>
<dbReference type="NCBIfam" id="TIGR02937">
    <property type="entry name" value="sigma70-ECF"/>
    <property type="match status" value="1"/>
</dbReference>
<dbReference type="eggNOG" id="COG0568">
    <property type="taxonomic scope" value="Bacteria"/>
</dbReference>
<feature type="domain" description="RNA polymerase sigma-70" evidence="7">
    <location>
        <begin position="133"/>
        <end position="146"/>
    </location>
</feature>
<dbReference type="Gene3D" id="1.10.601.10">
    <property type="entry name" value="RNA Polymerase Primary Sigma Factor"/>
    <property type="match status" value="1"/>
</dbReference>
<dbReference type="PROSITE" id="PS00716">
    <property type="entry name" value="SIGMA70_2"/>
    <property type="match status" value="1"/>
</dbReference>
<dbReference type="NCBIfam" id="TIGR02997">
    <property type="entry name" value="Sig70-cyanoRpoD"/>
    <property type="match status" value="1"/>
</dbReference>
<dbReference type="Pfam" id="PF04542">
    <property type="entry name" value="Sigma70_r2"/>
    <property type="match status" value="1"/>
</dbReference>
<dbReference type="CDD" id="cd06171">
    <property type="entry name" value="Sigma70_r4"/>
    <property type="match status" value="1"/>
</dbReference>
<dbReference type="KEGG" id="pmm:PMM1697"/>
<dbReference type="AlphaFoldDB" id="Q7UZH0"/>
<organism evidence="9 10">
    <name type="scientific">Prochlorococcus marinus subsp. pastoris (strain CCMP1986 / NIES-2087 / MED4)</name>
    <dbReference type="NCBI Taxonomy" id="59919"/>
    <lineage>
        <taxon>Bacteria</taxon>
        <taxon>Bacillati</taxon>
        <taxon>Cyanobacteriota</taxon>
        <taxon>Cyanophyceae</taxon>
        <taxon>Synechococcales</taxon>
        <taxon>Prochlorococcaceae</taxon>
        <taxon>Prochlorococcus</taxon>
    </lineage>
</organism>
<dbReference type="InterPro" id="IPR017848">
    <property type="entry name" value="RNA_pol_sigma_RpoD/SigA_cyanob"/>
</dbReference>
<dbReference type="InterPro" id="IPR007630">
    <property type="entry name" value="RNA_pol_sigma70_r4"/>
</dbReference>
<dbReference type="Pfam" id="PF04545">
    <property type="entry name" value="Sigma70_r4"/>
    <property type="match status" value="1"/>
</dbReference>
<dbReference type="PROSITE" id="PS00715">
    <property type="entry name" value="SIGMA70_1"/>
    <property type="match status" value="1"/>
</dbReference>
<evidence type="ECO:0000259" key="7">
    <source>
        <dbReference type="PROSITE" id="PS00715"/>
    </source>
</evidence>
<dbReference type="InterPro" id="IPR009042">
    <property type="entry name" value="RNA_pol_sigma70_r1_2"/>
</dbReference>
<dbReference type="InterPro" id="IPR013325">
    <property type="entry name" value="RNA_pol_sigma_r2"/>
</dbReference>
<dbReference type="Pfam" id="PF00140">
    <property type="entry name" value="Sigma70_r1_2"/>
    <property type="match status" value="1"/>
</dbReference>
<dbReference type="InterPro" id="IPR000943">
    <property type="entry name" value="RNA_pol_sigma70"/>
</dbReference>
<evidence type="ECO:0000313" key="9">
    <source>
        <dbReference type="EMBL" id="CAE20156.1"/>
    </source>
</evidence>
<evidence type="ECO:0000256" key="1">
    <source>
        <dbReference type="ARBA" id="ARBA00023015"/>
    </source>
</evidence>
<dbReference type="InterPro" id="IPR007624">
    <property type="entry name" value="RNA_pol_sigma70_r3"/>
</dbReference>
<evidence type="ECO:0000256" key="5">
    <source>
        <dbReference type="RuleBase" id="RU362124"/>
    </source>
</evidence>
<protein>
    <recommendedName>
        <fullName evidence="5">RNA polymerase sigma factor</fullName>
    </recommendedName>
</protein>
<evidence type="ECO:0000313" key="10">
    <source>
        <dbReference type="Proteomes" id="UP000001026"/>
    </source>
</evidence>
<dbReference type="Pfam" id="PF04539">
    <property type="entry name" value="Sigma70_r3"/>
    <property type="match status" value="1"/>
</dbReference>
<sequence>MGILLESGNSSSKKKTEEPRLPNTAGKTRKTKPSLTAKQNQKKSARLASDSIGYYLSSIGRVPLLTAAEEIELAHHVQNMKKMLEIPEIERSSKHLRLIKIGKRARDRMMSANLRLVVSVAKKYQNQGLDLLDLVQEGAIGLERAVDKFDPAMGYKFSTYAYWWIRQGMTRAIDNSARTIRLPIHISEKLSKMRRVSRELSQKSGRQPTRLEMATAMGIEQKDLEDLISQSAPCASLDAHARGEEDRSTLGELIPDPNGEEPMEGMDRTIQKEHLGTWLTQLNEREQKIMKLRFGLDGEEPLTLAEIGRQINVSRERVRQLEAKAILKLRVMTTHQKAA</sequence>
<dbReference type="InterPro" id="IPR014284">
    <property type="entry name" value="RNA_pol_sigma-70_dom"/>
</dbReference>
<dbReference type="EMBL" id="BX548174">
    <property type="protein sequence ID" value="CAE20156.1"/>
    <property type="molecule type" value="Genomic_DNA"/>
</dbReference>
<comment type="similarity">
    <text evidence="5">Belongs to the sigma-70 factor family.</text>
</comment>
<feature type="compositionally biased region" description="Basic and acidic residues" evidence="6">
    <location>
        <begin position="239"/>
        <end position="249"/>
    </location>
</feature>
<dbReference type="InterPro" id="IPR013324">
    <property type="entry name" value="RNA_pol_sigma_r3/r4-like"/>
</dbReference>
<dbReference type="GO" id="GO:0006352">
    <property type="term" value="P:DNA-templated transcription initiation"/>
    <property type="evidence" value="ECO:0007669"/>
    <property type="project" value="InterPro"/>
</dbReference>